<sequence>MKRFKVAMAAVASAALLLAGCGGDPEGPSADFDPNAPVTLDLAFWGNDTRAGFYKNAIAKFNEKYPNITVNSTFLPFPEFWEKRQIEAAGRDLPDVMQFDYAYLRQYSQNKLLLDLKPYFGKQLKTDGFTESTLGIGVVNGVTTALPIGTNAWAMFTNTALVGKSGEAAYAGGTSWDEYTAWMGSVAKGGGGKVWGGTDPTGRIQNFEITLRADGKGLFDDAGAPQFTKEDLAAFWNRGAQLRATGATIPTKRLLEVAPKSGFGAGLTASELTWDNFGAGYAGDLGVDASGLALTAPPVTKAGAKDLYLKPSMLHAIAANTDHPEASALLVDFLVNSQEAGAVFGTNRGLPASATHLAGVKLDPLSQKILDYEKSINDRLGQAPPVPVVGYGSIEEKFRQLGEELGLGTVTVEQAVDQFFSEMDTILKK</sequence>
<evidence type="ECO:0000313" key="2">
    <source>
        <dbReference type="EMBL" id="GIF82665.1"/>
    </source>
</evidence>
<dbReference type="PROSITE" id="PS51257">
    <property type="entry name" value="PROKAR_LIPOPROTEIN"/>
    <property type="match status" value="1"/>
</dbReference>
<proteinExistence type="predicted"/>
<dbReference type="Pfam" id="PF01547">
    <property type="entry name" value="SBP_bac_1"/>
    <property type="match status" value="1"/>
</dbReference>
<reference evidence="2 3" key="1">
    <citation type="submission" date="2021-01" db="EMBL/GenBank/DDBJ databases">
        <title>Whole genome shotgun sequence of Catellatospora bangladeshensis NBRC 107357.</title>
        <authorList>
            <person name="Komaki H."/>
            <person name="Tamura T."/>
        </authorList>
    </citation>
    <scope>NUCLEOTIDE SEQUENCE [LARGE SCALE GENOMIC DNA]</scope>
    <source>
        <strain evidence="2 3">NBRC 107357</strain>
    </source>
</reference>
<comment type="caution">
    <text evidence="2">The sequence shown here is derived from an EMBL/GenBank/DDBJ whole genome shotgun (WGS) entry which is preliminary data.</text>
</comment>
<dbReference type="SUPFAM" id="SSF53850">
    <property type="entry name" value="Periplasmic binding protein-like II"/>
    <property type="match status" value="1"/>
</dbReference>
<protein>
    <submittedName>
        <fullName evidence="2">Sugar ABC transporter substrate-binding protein</fullName>
    </submittedName>
</protein>
<feature type="signal peptide" evidence="1">
    <location>
        <begin position="1"/>
        <end position="19"/>
    </location>
</feature>
<dbReference type="PANTHER" id="PTHR43649">
    <property type="entry name" value="ARABINOSE-BINDING PROTEIN-RELATED"/>
    <property type="match status" value="1"/>
</dbReference>
<keyword evidence="1" id="KW-0732">Signal</keyword>
<dbReference type="Proteomes" id="UP000601223">
    <property type="component" value="Unassembled WGS sequence"/>
</dbReference>
<name>A0A8J3JPM0_9ACTN</name>
<evidence type="ECO:0000256" key="1">
    <source>
        <dbReference type="SAM" id="SignalP"/>
    </source>
</evidence>
<organism evidence="2 3">
    <name type="scientific">Catellatospora bangladeshensis</name>
    <dbReference type="NCBI Taxonomy" id="310355"/>
    <lineage>
        <taxon>Bacteria</taxon>
        <taxon>Bacillati</taxon>
        <taxon>Actinomycetota</taxon>
        <taxon>Actinomycetes</taxon>
        <taxon>Micromonosporales</taxon>
        <taxon>Micromonosporaceae</taxon>
        <taxon>Catellatospora</taxon>
    </lineage>
</organism>
<dbReference type="InterPro" id="IPR050490">
    <property type="entry name" value="Bact_solute-bd_prot1"/>
</dbReference>
<dbReference type="AlphaFoldDB" id="A0A8J3JPM0"/>
<dbReference type="RefSeq" id="WP_203748277.1">
    <property type="nucleotide sequence ID" value="NZ_BONF01000023.1"/>
</dbReference>
<dbReference type="Gene3D" id="3.40.190.10">
    <property type="entry name" value="Periplasmic binding protein-like II"/>
    <property type="match status" value="2"/>
</dbReference>
<dbReference type="EMBL" id="BONF01000023">
    <property type="protein sequence ID" value="GIF82665.1"/>
    <property type="molecule type" value="Genomic_DNA"/>
</dbReference>
<keyword evidence="3" id="KW-1185">Reference proteome</keyword>
<feature type="chain" id="PRO_5039334897" evidence="1">
    <location>
        <begin position="20"/>
        <end position="429"/>
    </location>
</feature>
<dbReference type="InterPro" id="IPR006059">
    <property type="entry name" value="SBP"/>
</dbReference>
<gene>
    <name evidence="2" type="ORF">Cba03nite_40140</name>
</gene>
<evidence type="ECO:0000313" key="3">
    <source>
        <dbReference type="Proteomes" id="UP000601223"/>
    </source>
</evidence>
<dbReference type="PANTHER" id="PTHR43649:SF11">
    <property type="entry name" value="ABC TRANSPORTER SUBSTRATE-BINDING PROTEIN YESO-RELATED"/>
    <property type="match status" value="1"/>
</dbReference>
<accession>A0A8J3JPM0</accession>